<dbReference type="Proteomes" id="UP000177528">
    <property type="component" value="Unassembled WGS sequence"/>
</dbReference>
<feature type="transmembrane region" description="Helical" evidence="1">
    <location>
        <begin position="389"/>
        <end position="412"/>
    </location>
</feature>
<proteinExistence type="predicted"/>
<dbReference type="EMBL" id="MHHR01000029">
    <property type="protein sequence ID" value="OGY33593.1"/>
    <property type="molecule type" value="Genomic_DNA"/>
</dbReference>
<organism evidence="2 3">
    <name type="scientific">Candidatus Andersenbacteria bacterium RIFCSPHIGHO2_12_FULL_45_11</name>
    <dbReference type="NCBI Taxonomy" id="1797281"/>
    <lineage>
        <taxon>Bacteria</taxon>
        <taxon>Candidatus Anderseniibacteriota</taxon>
    </lineage>
</organism>
<feature type="transmembrane region" description="Helical" evidence="1">
    <location>
        <begin position="424"/>
        <end position="453"/>
    </location>
</feature>
<evidence type="ECO:0000256" key="1">
    <source>
        <dbReference type="SAM" id="Phobius"/>
    </source>
</evidence>
<feature type="transmembrane region" description="Helical" evidence="1">
    <location>
        <begin position="304"/>
        <end position="328"/>
    </location>
</feature>
<sequence length="472" mass="52715">MDIKNNRTIYWQALVALMLIFGICIIPIKTADIAQEENPDDATAQQLSSASSITFNLEHISPNTVGIALWTNDSVRAPDTTQVHITIEPSTTIDTTLGEILKNEREITISLQAISEPLRVRIDTPTLETTKAILLRTQQENHSALAYTTFVEKPLIVALIHKLYQQQAIASDIQYVWNEGSEILHGKNPYARAAIDTKHGSKYATYFPLSYIASAAIQKIGFAEFADWLKVVRPIVLGSQLASAVLVMVYLWRKNLFFLGIASFFMILFHRFVLYPARVTHIDFPAIMFLLAGMMLLTKKPRSGYFLIGVSLAIKQMAIFLVPIFIVYAWHQNRSKKVTILHSLFLLAVSALSLAPFIVNNPIGTMQSIFFSVERAATGDFASPSLSTIVGLTGTHARIPMLGILILVYIAVWRKELRLFGATLAVFVVFAGFNPVLFFQYLAWIIPFIPLAISEVTLSESPLQSSHRLRDT</sequence>
<reference evidence="2 3" key="1">
    <citation type="journal article" date="2016" name="Nat. Commun.">
        <title>Thousands of microbial genomes shed light on interconnected biogeochemical processes in an aquifer system.</title>
        <authorList>
            <person name="Anantharaman K."/>
            <person name="Brown C.T."/>
            <person name="Hug L.A."/>
            <person name="Sharon I."/>
            <person name="Castelle C.J."/>
            <person name="Probst A.J."/>
            <person name="Thomas B.C."/>
            <person name="Singh A."/>
            <person name="Wilkins M.J."/>
            <person name="Karaoz U."/>
            <person name="Brodie E.L."/>
            <person name="Williams K.H."/>
            <person name="Hubbard S.S."/>
            <person name="Banfield J.F."/>
        </authorList>
    </citation>
    <scope>NUCLEOTIDE SEQUENCE [LARGE SCALE GENOMIC DNA]</scope>
</reference>
<keyword evidence="1" id="KW-0812">Transmembrane</keyword>
<feature type="transmembrane region" description="Helical" evidence="1">
    <location>
        <begin position="9"/>
        <end position="28"/>
    </location>
</feature>
<gene>
    <name evidence="2" type="ORF">A3D99_00040</name>
</gene>
<comment type="caution">
    <text evidence="2">The sequence shown here is derived from an EMBL/GenBank/DDBJ whole genome shotgun (WGS) entry which is preliminary data.</text>
</comment>
<dbReference type="AlphaFoldDB" id="A0A1G1X0U3"/>
<evidence type="ECO:0000313" key="3">
    <source>
        <dbReference type="Proteomes" id="UP000177528"/>
    </source>
</evidence>
<evidence type="ECO:0000313" key="2">
    <source>
        <dbReference type="EMBL" id="OGY33593.1"/>
    </source>
</evidence>
<accession>A0A1G1X0U3</accession>
<keyword evidence="1" id="KW-1133">Transmembrane helix</keyword>
<feature type="transmembrane region" description="Helical" evidence="1">
    <location>
        <begin position="340"/>
        <end position="359"/>
    </location>
</feature>
<protein>
    <recommendedName>
        <fullName evidence="4">Glycosyltransferase RgtA/B/C/D-like domain-containing protein</fullName>
    </recommendedName>
</protein>
<evidence type="ECO:0008006" key="4">
    <source>
        <dbReference type="Google" id="ProtNLM"/>
    </source>
</evidence>
<name>A0A1G1X0U3_9BACT</name>
<keyword evidence="1" id="KW-0472">Membrane</keyword>
<feature type="transmembrane region" description="Helical" evidence="1">
    <location>
        <begin position="257"/>
        <end position="274"/>
    </location>
</feature>